<gene>
    <name evidence="1" type="ORF">LCGC14_2502790</name>
</gene>
<feature type="non-terminal residue" evidence="1">
    <location>
        <position position="69"/>
    </location>
</feature>
<dbReference type="EMBL" id="LAZR01039958">
    <property type="protein sequence ID" value="KKL15720.1"/>
    <property type="molecule type" value="Genomic_DNA"/>
</dbReference>
<organism evidence="1">
    <name type="scientific">marine sediment metagenome</name>
    <dbReference type="NCBI Taxonomy" id="412755"/>
    <lineage>
        <taxon>unclassified sequences</taxon>
        <taxon>metagenomes</taxon>
        <taxon>ecological metagenomes</taxon>
    </lineage>
</organism>
<sequence length="69" mass="7820">MTKTAPHIWLAKPSCGTGVQMSKVYPAPFLRWLVWYGGKIVRFCESVDQAFAWYFLIQAEGPGIIDTLQ</sequence>
<comment type="caution">
    <text evidence="1">The sequence shown here is derived from an EMBL/GenBank/DDBJ whole genome shotgun (WGS) entry which is preliminary data.</text>
</comment>
<proteinExistence type="predicted"/>
<protein>
    <submittedName>
        <fullName evidence="1">Uncharacterized protein</fullName>
    </submittedName>
</protein>
<evidence type="ECO:0000313" key="1">
    <source>
        <dbReference type="EMBL" id="KKL15720.1"/>
    </source>
</evidence>
<accession>A0A0F9B277</accession>
<reference evidence="1" key="1">
    <citation type="journal article" date="2015" name="Nature">
        <title>Complex archaea that bridge the gap between prokaryotes and eukaryotes.</title>
        <authorList>
            <person name="Spang A."/>
            <person name="Saw J.H."/>
            <person name="Jorgensen S.L."/>
            <person name="Zaremba-Niedzwiedzka K."/>
            <person name="Martijn J."/>
            <person name="Lind A.E."/>
            <person name="van Eijk R."/>
            <person name="Schleper C."/>
            <person name="Guy L."/>
            <person name="Ettema T.J."/>
        </authorList>
    </citation>
    <scope>NUCLEOTIDE SEQUENCE</scope>
</reference>
<name>A0A0F9B277_9ZZZZ</name>
<dbReference type="AlphaFoldDB" id="A0A0F9B277"/>